<evidence type="ECO:0000259" key="2">
    <source>
        <dbReference type="SMART" id="SM00717"/>
    </source>
</evidence>
<gene>
    <name evidence="3" type="ORF">TCHU04912_LOCUS15439</name>
</gene>
<dbReference type="SUPFAM" id="SSF46689">
    <property type="entry name" value="Homeodomain-like"/>
    <property type="match status" value="1"/>
</dbReference>
<dbReference type="SMART" id="SM00717">
    <property type="entry name" value="SANT"/>
    <property type="match status" value="1"/>
</dbReference>
<dbReference type="Gene3D" id="1.10.10.60">
    <property type="entry name" value="Homeodomain-like"/>
    <property type="match status" value="1"/>
</dbReference>
<dbReference type="GO" id="GO:0000126">
    <property type="term" value="C:transcription factor TFIIIB complex"/>
    <property type="evidence" value="ECO:0007669"/>
    <property type="project" value="TreeGrafter"/>
</dbReference>
<dbReference type="Pfam" id="PF15963">
    <property type="entry name" value="Myb_DNA-bind_7"/>
    <property type="match status" value="1"/>
</dbReference>
<dbReference type="PANTHER" id="PTHR22929:SF0">
    <property type="entry name" value="TRANSCRIPTION FACTOR TFIIIB COMPONENT B'' HOMOLOG"/>
    <property type="match status" value="1"/>
</dbReference>
<feature type="region of interest" description="Disordered" evidence="1">
    <location>
        <begin position="206"/>
        <end position="229"/>
    </location>
</feature>
<feature type="region of interest" description="Disordered" evidence="1">
    <location>
        <begin position="250"/>
        <end position="310"/>
    </location>
</feature>
<dbReference type="InterPro" id="IPR009057">
    <property type="entry name" value="Homeodomain-like_sf"/>
</dbReference>
<dbReference type="GO" id="GO:0070898">
    <property type="term" value="P:RNA polymerase III preinitiation complex assembly"/>
    <property type="evidence" value="ECO:0007669"/>
    <property type="project" value="TreeGrafter"/>
</dbReference>
<feature type="domain" description="Myb-like" evidence="2">
    <location>
        <begin position="165"/>
        <end position="213"/>
    </location>
</feature>
<feature type="compositionally biased region" description="Basic and acidic residues" evidence="1">
    <location>
        <begin position="85"/>
        <end position="101"/>
    </location>
</feature>
<dbReference type="GO" id="GO:0001156">
    <property type="term" value="F:TFIIIC-class transcription factor complex binding"/>
    <property type="evidence" value="ECO:0007669"/>
    <property type="project" value="TreeGrafter"/>
</dbReference>
<feature type="compositionally biased region" description="Low complexity" evidence="1">
    <location>
        <begin position="285"/>
        <end position="310"/>
    </location>
</feature>
<evidence type="ECO:0000313" key="3">
    <source>
        <dbReference type="EMBL" id="CAD9213200.1"/>
    </source>
</evidence>
<feature type="region of interest" description="Disordered" evidence="1">
    <location>
        <begin position="79"/>
        <end position="106"/>
    </location>
</feature>
<dbReference type="CDD" id="cd00167">
    <property type="entry name" value="SANT"/>
    <property type="match status" value="1"/>
</dbReference>
<dbReference type="PANTHER" id="PTHR22929">
    <property type="entry name" value="RNA POLYMERASE III TRANSCRIPTION INITIATION FACTOR B"/>
    <property type="match status" value="1"/>
</dbReference>
<feature type="non-terminal residue" evidence="3">
    <location>
        <position position="1"/>
    </location>
</feature>
<dbReference type="InterPro" id="IPR039467">
    <property type="entry name" value="TFIIIB_B''_Myb"/>
</dbReference>
<dbReference type="EMBL" id="HBGG01029743">
    <property type="protein sequence ID" value="CAD9213200.1"/>
    <property type="molecule type" value="Transcribed_RNA"/>
</dbReference>
<feature type="compositionally biased region" description="Basic residues" evidence="1">
    <location>
        <begin position="206"/>
        <end position="215"/>
    </location>
</feature>
<sequence>VKPKRKYTKRKTVTKTVVDEKTGEEVEVSVPAMKKRMNGFHSTKRQPLALEDIAPAERTLRDIIRSSLVTDRKKELARQTSVKQAEQEANKHLAGESKAKEDDEAGAGGVGAIDYAPQVEVVNGRIVVNQNTLVVKARNSEVSGYRRVVEEQPLLNSHSYSNWRKPVRWTDADTELFYVALTQFGLDFNLISQLFPKRTRTQVKQKFKRESKRNQAKIEQCISGKGRDQDQYHRMMAQLKLQLGISDSSLGSPSVGDGTPAASASAAPASAAAAAPTAKPPSPQPTNAAAADAPSAPPTAAQSAAATFGEDFFDEEEDAYIY</sequence>
<reference evidence="3" key="1">
    <citation type="submission" date="2021-01" db="EMBL/GenBank/DDBJ databases">
        <authorList>
            <person name="Corre E."/>
            <person name="Pelletier E."/>
            <person name="Niang G."/>
            <person name="Scheremetjew M."/>
            <person name="Finn R."/>
            <person name="Kale V."/>
            <person name="Holt S."/>
            <person name="Cochrane G."/>
            <person name="Meng A."/>
            <person name="Brown T."/>
            <person name="Cohen L."/>
        </authorList>
    </citation>
    <scope>NUCLEOTIDE SEQUENCE</scope>
    <source>
        <strain evidence="3">PLY429</strain>
    </source>
</reference>
<dbReference type="AlphaFoldDB" id="A0A7S1X6B8"/>
<proteinExistence type="predicted"/>
<accession>A0A7S1X6B8</accession>
<feature type="compositionally biased region" description="Low complexity" evidence="1">
    <location>
        <begin position="260"/>
        <end position="277"/>
    </location>
</feature>
<protein>
    <recommendedName>
        <fullName evidence="2">Myb-like domain-containing protein</fullName>
    </recommendedName>
</protein>
<evidence type="ECO:0000256" key="1">
    <source>
        <dbReference type="SAM" id="MobiDB-lite"/>
    </source>
</evidence>
<dbReference type="InterPro" id="IPR001005">
    <property type="entry name" value="SANT/Myb"/>
</dbReference>
<organism evidence="3">
    <name type="scientific">Tetraselmis chuii</name>
    <dbReference type="NCBI Taxonomy" id="63592"/>
    <lineage>
        <taxon>Eukaryota</taxon>
        <taxon>Viridiplantae</taxon>
        <taxon>Chlorophyta</taxon>
        <taxon>core chlorophytes</taxon>
        <taxon>Chlorodendrophyceae</taxon>
        <taxon>Chlorodendrales</taxon>
        <taxon>Chlorodendraceae</taxon>
        <taxon>Tetraselmis</taxon>
    </lineage>
</organism>
<name>A0A7S1X6B8_9CHLO</name>